<dbReference type="Proteomes" id="UP000307841">
    <property type="component" value="Unassembled WGS sequence"/>
</dbReference>
<dbReference type="Gene3D" id="1.10.10.1320">
    <property type="entry name" value="Anti-sigma factor, zinc-finger domain"/>
    <property type="match status" value="1"/>
</dbReference>
<name>A0A4U2Y9W0_9BACL</name>
<evidence type="ECO:0000256" key="2">
    <source>
        <dbReference type="ARBA" id="ARBA00024438"/>
    </source>
</evidence>
<proteinExistence type="inferred from homology"/>
<evidence type="ECO:0000256" key="1">
    <source>
        <dbReference type="ARBA" id="ARBA00024353"/>
    </source>
</evidence>
<dbReference type="AlphaFoldDB" id="A0A4U2Y9W0"/>
<dbReference type="InterPro" id="IPR027383">
    <property type="entry name" value="Znf_put"/>
</dbReference>
<protein>
    <recommendedName>
        <fullName evidence="2">Anti-sigma-W factor RsiW</fullName>
    </recommendedName>
</protein>
<dbReference type="Gene3D" id="2.60.40.1630">
    <property type="entry name" value="bacillus anthracis domain"/>
    <property type="match status" value="1"/>
</dbReference>
<keyword evidence="6" id="KW-1185">Reference proteome</keyword>
<organism evidence="5 6">
    <name type="scientific">Brevibacillus antibioticus</name>
    <dbReference type="NCBI Taxonomy" id="2570228"/>
    <lineage>
        <taxon>Bacteria</taxon>
        <taxon>Bacillati</taxon>
        <taxon>Bacillota</taxon>
        <taxon>Bacilli</taxon>
        <taxon>Bacillales</taxon>
        <taxon>Paenibacillaceae</taxon>
        <taxon>Brevibacillus</taxon>
    </lineage>
</organism>
<evidence type="ECO:0000259" key="4">
    <source>
        <dbReference type="Pfam" id="PF13786"/>
    </source>
</evidence>
<dbReference type="InterPro" id="IPR025436">
    <property type="entry name" value="DUF4179"/>
</dbReference>
<feature type="domain" description="DUF4179" evidence="4">
    <location>
        <begin position="99"/>
        <end position="200"/>
    </location>
</feature>
<dbReference type="Pfam" id="PF13786">
    <property type="entry name" value="DUF4179"/>
    <property type="match status" value="1"/>
</dbReference>
<accession>A0A4U2Y9W0</accession>
<comment type="caution">
    <text evidence="5">The sequence shown here is derived from an EMBL/GenBank/DDBJ whole genome shotgun (WGS) entry which is preliminary data.</text>
</comment>
<comment type="similarity">
    <text evidence="1">Belongs to the zinc-associated anti-sigma factor (ZAS) superfamily. Anti-sigma-W factor family.</text>
</comment>
<dbReference type="RefSeq" id="WP_137030935.1">
    <property type="nucleotide sequence ID" value="NZ_SZNK01000001.1"/>
</dbReference>
<dbReference type="OrthoDB" id="2464735at2"/>
<feature type="domain" description="Putative zinc-finger" evidence="3">
    <location>
        <begin position="9"/>
        <end position="36"/>
    </location>
</feature>
<dbReference type="Pfam" id="PF13490">
    <property type="entry name" value="zf-HC2"/>
    <property type="match status" value="1"/>
</dbReference>
<sequence>MKCLDKGQIALYLYDLLEPEEAEVMAAHLEDCSHCQRRLKQELDELKDPEESLATDEPSEAVIHGILANLPPYPIHVLKRSERQNIQKKIDWKKRSLDIVKKATIAVAGMAAVVYFGTLTSPSFATYVNNLYASTIKSDPQQTESSLFAAEASEDALIQRGLERGYNKKLDLKAVDNGMTLEVKEVMADTRDVRIIFGFKDKNGKQLEKLFQNLPVGDEDKLNETYEIKITDEDGNVLETIDKYHLKYNKKESIGEKEEYLMVSRPISRYFTDVSKIPDKLNIELRIKKLDKVDGNWSVTIPVDISKAKKETRIVPINEHFTAPNGEVINLKQVMVTPGQTEFVIENTEGSGSSPSLTYEVVDDKGAVLAAWSTLDLVSEFGEEPNPFFKNVSREYFVRATDDKNIHFITFHSLPTDKNLTFRVGDNYDQIPSNFKQKLSIETLKTTPVTIKHEGSTLTFSSFASEEITKTNPITSKKIKRLRNTLQLEATLAPGVIFLDSWEGADDKGEEYKFNFMGSTTKDEKGNFIMKGTLIDEMDVIPKELTLAIEEQVNIAKDMDWSVALPLKN</sequence>
<reference evidence="5 6" key="1">
    <citation type="submission" date="2019-04" db="EMBL/GenBank/DDBJ databases">
        <title>Whole genome sequencing of Brevibacillus sp. TGS2-1.</title>
        <authorList>
            <person name="Choi A."/>
        </authorList>
    </citation>
    <scope>NUCLEOTIDE SEQUENCE [LARGE SCALE GENOMIC DNA]</scope>
    <source>
        <strain evidence="5 6">TGS2-1</strain>
    </source>
</reference>
<dbReference type="EMBL" id="SZNK01000001">
    <property type="protein sequence ID" value="TKI57498.1"/>
    <property type="molecule type" value="Genomic_DNA"/>
</dbReference>
<evidence type="ECO:0000313" key="6">
    <source>
        <dbReference type="Proteomes" id="UP000307841"/>
    </source>
</evidence>
<gene>
    <name evidence="5" type="ORF">E8L90_19690</name>
</gene>
<evidence type="ECO:0000313" key="5">
    <source>
        <dbReference type="EMBL" id="TKI57498.1"/>
    </source>
</evidence>
<dbReference type="InterPro" id="IPR041916">
    <property type="entry name" value="Anti_sigma_zinc_sf"/>
</dbReference>
<evidence type="ECO:0000259" key="3">
    <source>
        <dbReference type="Pfam" id="PF13490"/>
    </source>
</evidence>